<dbReference type="Pfam" id="PF03450">
    <property type="entry name" value="CO_deh_flav_C"/>
    <property type="match status" value="1"/>
</dbReference>
<evidence type="ECO:0000256" key="4">
    <source>
        <dbReference type="ARBA" id="ARBA00023002"/>
    </source>
</evidence>
<keyword evidence="5" id="KW-0408">Iron</keyword>
<sequence length="543" mass="58619">MAIYVREAGFGATPCVTRARSALSFGFAMTTQTIRFYHQGSVREVAGVPATRTVLQHLREDLHCTGTKEGCAEGDCGACTVVIGELDAQGGLALKAVNACIQFLPTLDGKALFTVEDLRAADGALHPVQQAMVDCHGSQCGFCTPGFVMSMWALYENQPAAAGLPTRDEINAALSGNLCRCTGYRPIVDASQKMFDYPQYPRVTLDRKAVADKLREIQRRDTFEYSAPDTRGTAFGSPTFHAPVSLDAFAKLRAEHPQARLLAGSTDVGLWVTKQFRDLGDILYIGNVAELKTIERDAQTLTIGAAVTLEDAYAALAADYPELAELWTRFASLPIRNAGTLGGNVANGSPIGDSMPALLALDAEVVLRHGAKTRALKLDAFYLGYQKTALAAGEFVAALRVPRPARDLRFRTYKVSKRYDQDISAVCAAFALHIGENCAIRDARIAFGGMAATPKRAAQTEAALIGATWNESTARQAMNALVADYQPLTDMRASSAYRLKVARNVLWRFHLETRDDAPLALFDVNAFAYETGAPDAAVAKESS</sequence>
<evidence type="ECO:0000256" key="5">
    <source>
        <dbReference type="ARBA" id="ARBA00023004"/>
    </source>
</evidence>
<dbReference type="InterPro" id="IPR002888">
    <property type="entry name" value="2Fe-2S-bd"/>
</dbReference>
<dbReference type="PROSITE" id="PS51387">
    <property type="entry name" value="FAD_PCMH"/>
    <property type="match status" value="1"/>
</dbReference>
<dbReference type="InterPro" id="IPR036318">
    <property type="entry name" value="FAD-bd_PCMH-like_sf"/>
</dbReference>
<dbReference type="Proteomes" id="UP000198844">
    <property type="component" value="Unassembled WGS sequence"/>
</dbReference>
<gene>
    <name evidence="8" type="ORF">SAMN05192563_1017141</name>
</gene>
<dbReference type="GO" id="GO:0004854">
    <property type="term" value="F:xanthine dehydrogenase activity"/>
    <property type="evidence" value="ECO:0007669"/>
    <property type="project" value="InterPro"/>
</dbReference>
<dbReference type="PROSITE" id="PS51085">
    <property type="entry name" value="2FE2S_FER_2"/>
    <property type="match status" value="1"/>
</dbReference>
<proteinExistence type="predicted"/>
<dbReference type="InterPro" id="IPR016167">
    <property type="entry name" value="FAD-bd_PCMH_sub1"/>
</dbReference>
<dbReference type="PANTHER" id="PTHR45444">
    <property type="entry name" value="XANTHINE DEHYDROGENASE"/>
    <property type="match status" value="1"/>
</dbReference>
<organism evidence="8 9">
    <name type="scientific">Paraburkholderia aspalathi</name>
    <dbReference type="NCBI Taxonomy" id="1324617"/>
    <lineage>
        <taxon>Bacteria</taxon>
        <taxon>Pseudomonadati</taxon>
        <taxon>Pseudomonadota</taxon>
        <taxon>Betaproteobacteria</taxon>
        <taxon>Burkholderiales</taxon>
        <taxon>Burkholderiaceae</taxon>
        <taxon>Paraburkholderia</taxon>
    </lineage>
</organism>
<dbReference type="Pfam" id="PF00111">
    <property type="entry name" value="Fer2"/>
    <property type="match status" value="1"/>
</dbReference>
<dbReference type="AlphaFoldDB" id="A0A1I7EDX2"/>
<evidence type="ECO:0000256" key="2">
    <source>
        <dbReference type="ARBA" id="ARBA00022723"/>
    </source>
</evidence>
<dbReference type="SUPFAM" id="SSF54292">
    <property type="entry name" value="2Fe-2S ferredoxin-like"/>
    <property type="match status" value="1"/>
</dbReference>
<dbReference type="Gene3D" id="3.30.43.10">
    <property type="entry name" value="Uridine Diphospho-n-acetylenolpyruvylglucosamine Reductase, domain 2"/>
    <property type="match status" value="1"/>
</dbReference>
<dbReference type="CDD" id="cd00207">
    <property type="entry name" value="fer2"/>
    <property type="match status" value="1"/>
</dbReference>
<dbReference type="InterPro" id="IPR016166">
    <property type="entry name" value="FAD-bd_PCMH"/>
</dbReference>
<dbReference type="GO" id="GO:0071949">
    <property type="term" value="F:FAD binding"/>
    <property type="evidence" value="ECO:0007669"/>
    <property type="project" value="InterPro"/>
</dbReference>
<dbReference type="InterPro" id="IPR036010">
    <property type="entry name" value="2Fe-2S_ferredoxin-like_sf"/>
</dbReference>
<dbReference type="InterPro" id="IPR016208">
    <property type="entry name" value="Ald_Oxase/xanthine_DH-like"/>
</dbReference>
<dbReference type="Gene3D" id="3.30.390.50">
    <property type="entry name" value="CO dehydrogenase flavoprotein, C-terminal domain"/>
    <property type="match status" value="1"/>
</dbReference>
<dbReference type="Pfam" id="PF01799">
    <property type="entry name" value="Fer2_2"/>
    <property type="match status" value="1"/>
</dbReference>
<dbReference type="InterPro" id="IPR002346">
    <property type="entry name" value="Mopterin_DH_FAD-bd"/>
</dbReference>
<evidence type="ECO:0000259" key="7">
    <source>
        <dbReference type="PROSITE" id="PS51387"/>
    </source>
</evidence>
<dbReference type="GO" id="GO:0005506">
    <property type="term" value="F:iron ion binding"/>
    <property type="evidence" value="ECO:0007669"/>
    <property type="project" value="InterPro"/>
</dbReference>
<dbReference type="PROSITE" id="PS00197">
    <property type="entry name" value="2FE2S_FER_1"/>
    <property type="match status" value="1"/>
</dbReference>
<reference evidence="8 9" key="1">
    <citation type="submission" date="2016-10" db="EMBL/GenBank/DDBJ databases">
        <authorList>
            <person name="de Groot N.N."/>
        </authorList>
    </citation>
    <scope>NUCLEOTIDE SEQUENCE [LARGE SCALE GENOMIC DNA]</scope>
    <source>
        <strain evidence="8 9">LMG 27731</strain>
    </source>
</reference>
<dbReference type="InterPro" id="IPR012175">
    <property type="entry name" value="Xanth_DH_ssu_bac"/>
</dbReference>
<accession>A0A1I7EDX2</accession>
<dbReference type="SUPFAM" id="SSF55447">
    <property type="entry name" value="CO dehydrogenase flavoprotein C-terminal domain-like"/>
    <property type="match status" value="1"/>
</dbReference>
<evidence type="ECO:0000313" key="8">
    <source>
        <dbReference type="EMBL" id="SFU22120.1"/>
    </source>
</evidence>
<dbReference type="GO" id="GO:0051537">
    <property type="term" value="F:2 iron, 2 sulfur cluster binding"/>
    <property type="evidence" value="ECO:0007669"/>
    <property type="project" value="InterPro"/>
</dbReference>
<name>A0A1I7EDX2_9BURK</name>
<keyword evidence="2" id="KW-0479">Metal-binding</keyword>
<dbReference type="SMART" id="SM01092">
    <property type="entry name" value="CO_deh_flav_C"/>
    <property type="match status" value="1"/>
</dbReference>
<dbReference type="NCBIfam" id="TIGR02963">
    <property type="entry name" value="xanthine_xdhA"/>
    <property type="match status" value="1"/>
</dbReference>
<dbReference type="InterPro" id="IPR036884">
    <property type="entry name" value="2Fe-2S-bd_dom_sf"/>
</dbReference>
<dbReference type="InterPro" id="IPR005107">
    <property type="entry name" value="CO_DH_flav_C"/>
</dbReference>
<dbReference type="EMBL" id="FPBH01000017">
    <property type="protein sequence ID" value="SFU22120.1"/>
    <property type="molecule type" value="Genomic_DNA"/>
</dbReference>
<dbReference type="Gene3D" id="1.10.150.120">
    <property type="entry name" value="[2Fe-2S]-binding domain"/>
    <property type="match status" value="1"/>
</dbReference>
<dbReference type="InterPro" id="IPR036683">
    <property type="entry name" value="CO_DH_flav_C_dom_sf"/>
</dbReference>
<dbReference type="Gene3D" id="3.10.20.30">
    <property type="match status" value="1"/>
</dbReference>
<dbReference type="Gene3D" id="3.30.465.10">
    <property type="match status" value="1"/>
</dbReference>
<dbReference type="SUPFAM" id="SSF56176">
    <property type="entry name" value="FAD-binding/transporter-associated domain-like"/>
    <property type="match status" value="1"/>
</dbReference>
<keyword evidence="3" id="KW-0274">FAD</keyword>
<evidence type="ECO:0000256" key="1">
    <source>
        <dbReference type="ARBA" id="ARBA00022630"/>
    </source>
</evidence>
<protein>
    <submittedName>
        <fullName evidence="8">Xanthine dehydrogenase small subunit</fullName>
    </submittedName>
</protein>
<keyword evidence="4" id="KW-0560">Oxidoreductase</keyword>
<dbReference type="Pfam" id="PF00941">
    <property type="entry name" value="FAD_binding_5"/>
    <property type="match status" value="1"/>
</dbReference>
<dbReference type="InterPro" id="IPR006058">
    <property type="entry name" value="2Fe2S_fd_BS"/>
</dbReference>
<dbReference type="SUPFAM" id="SSF47741">
    <property type="entry name" value="CO dehydrogenase ISP C-domain like"/>
    <property type="match status" value="1"/>
</dbReference>
<dbReference type="OrthoDB" id="9179439at2"/>
<dbReference type="PIRSF" id="PIRSF036557">
    <property type="entry name" value="XdhA_RC"/>
    <property type="match status" value="1"/>
</dbReference>
<keyword evidence="1" id="KW-0285">Flavoprotein</keyword>
<dbReference type="InterPro" id="IPR012675">
    <property type="entry name" value="Beta-grasp_dom_sf"/>
</dbReference>
<dbReference type="PANTHER" id="PTHR45444:SF3">
    <property type="entry name" value="XANTHINE DEHYDROGENASE"/>
    <property type="match status" value="1"/>
</dbReference>
<evidence type="ECO:0000256" key="3">
    <source>
        <dbReference type="ARBA" id="ARBA00022827"/>
    </source>
</evidence>
<dbReference type="InterPro" id="IPR016169">
    <property type="entry name" value="FAD-bd_PCMH_sub2"/>
</dbReference>
<evidence type="ECO:0000259" key="6">
    <source>
        <dbReference type="PROSITE" id="PS51085"/>
    </source>
</evidence>
<feature type="domain" description="2Fe-2S ferredoxin-type" evidence="6">
    <location>
        <begin position="32"/>
        <end position="118"/>
    </location>
</feature>
<dbReference type="InterPro" id="IPR014307">
    <property type="entry name" value="Xanthine_DH_ssu"/>
</dbReference>
<feature type="domain" description="FAD-binding PCMH-type" evidence="7">
    <location>
        <begin position="233"/>
        <end position="406"/>
    </location>
</feature>
<evidence type="ECO:0000313" key="9">
    <source>
        <dbReference type="Proteomes" id="UP000198844"/>
    </source>
</evidence>
<dbReference type="InterPro" id="IPR001041">
    <property type="entry name" value="2Fe-2S_ferredoxin-type"/>
</dbReference>